<name>A0ABY6KK35_9ARAC</name>
<evidence type="ECO:0000256" key="1">
    <source>
        <dbReference type="SAM" id="SignalP"/>
    </source>
</evidence>
<sequence>MWPMVIFYSLLNIGAINSQIIHFANGNASKVKSRRHFLKTLSLDLIEEMVKVRTVSGRMLCEMKEKASDIFYLLEPGPSKKPKIGERHRCKKCQKEKKDRNLFNIASTVLLFVYKKIRPDSNKLIVCDISLAADHYLTSLGPGFHDVAEHTIACTADSKTTNQLVTEGLALCNGTQTPRGNLLSEEIHRVVLEVEPLLDNRGELTDTTALLPKHILCTGGQDDDLCAQWSHTHFNPAVALLCQLTAQELIQLSLEHSICHKLTQAGC</sequence>
<evidence type="ECO:0000313" key="2">
    <source>
        <dbReference type="EMBL" id="UYV69216.1"/>
    </source>
</evidence>
<evidence type="ECO:0000313" key="3">
    <source>
        <dbReference type="Proteomes" id="UP001235939"/>
    </source>
</evidence>
<reference evidence="2 3" key="1">
    <citation type="submission" date="2022-01" db="EMBL/GenBank/DDBJ databases">
        <title>A chromosomal length assembly of Cordylochernes scorpioides.</title>
        <authorList>
            <person name="Zeh D."/>
            <person name="Zeh J."/>
        </authorList>
    </citation>
    <scope>NUCLEOTIDE SEQUENCE [LARGE SCALE GENOMIC DNA]</scope>
    <source>
        <strain evidence="2">IN4F17</strain>
        <tissue evidence="2">Whole Body</tissue>
    </source>
</reference>
<proteinExistence type="predicted"/>
<feature type="chain" id="PRO_5047548505" evidence="1">
    <location>
        <begin position="19"/>
        <end position="267"/>
    </location>
</feature>
<feature type="signal peptide" evidence="1">
    <location>
        <begin position="1"/>
        <end position="18"/>
    </location>
</feature>
<organism evidence="2 3">
    <name type="scientific">Cordylochernes scorpioides</name>
    <dbReference type="NCBI Taxonomy" id="51811"/>
    <lineage>
        <taxon>Eukaryota</taxon>
        <taxon>Metazoa</taxon>
        <taxon>Ecdysozoa</taxon>
        <taxon>Arthropoda</taxon>
        <taxon>Chelicerata</taxon>
        <taxon>Arachnida</taxon>
        <taxon>Pseudoscorpiones</taxon>
        <taxon>Cheliferoidea</taxon>
        <taxon>Chernetidae</taxon>
        <taxon>Cordylochernes</taxon>
    </lineage>
</organism>
<dbReference type="EMBL" id="CP092868">
    <property type="protein sequence ID" value="UYV69216.1"/>
    <property type="molecule type" value="Genomic_DNA"/>
</dbReference>
<keyword evidence="3" id="KW-1185">Reference proteome</keyword>
<accession>A0ABY6KK35</accession>
<gene>
    <name evidence="2" type="ORF">LAZ67_6002856</name>
</gene>
<keyword evidence="1" id="KW-0732">Signal</keyword>
<dbReference type="Proteomes" id="UP001235939">
    <property type="component" value="Chromosome 06"/>
</dbReference>
<protein>
    <submittedName>
        <fullName evidence="2">Uncharacterized protein</fullName>
    </submittedName>
</protein>